<comment type="subcellular location">
    <subcellularLocation>
        <location evidence="1">Bacterial flagellum</location>
    </subcellularLocation>
    <subcellularLocation>
        <location evidence="2">Secreted</location>
    </subcellularLocation>
</comment>
<evidence type="ECO:0000256" key="3">
    <source>
        <dbReference type="ARBA" id="ARBA00009677"/>
    </source>
</evidence>
<dbReference type="PANTHER" id="PTHR30033:SF1">
    <property type="entry name" value="FLAGELLAR HOOK-ASSOCIATED PROTEIN 1"/>
    <property type="match status" value="1"/>
</dbReference>
<dbReference type="PANTHER" id="PTHR30033">
    <property type="entry name" value="FLAGELLAR HOOK-ASSOCIATED PROTEIN 1"/>
    <property type="match status" value="1"/>
</dbReference>
<gene>
    <name evidence="9" type="ORF">SAMN05216452_1378</name>
</gene>
<keyword evidence="5" id="KW-0964">Secreted</keyword>
<dbReference type="EMBL" id="FNSL01000001">
    <property type="protein sequence ID" value="SEB45648.1"/>
    <property type="molecule type" value="Genomic_DNA"/>
</dbReference>
<evidence type="ECO:0000256" key="1">
    <source>
        <dbReference type="ARBA" id="ARBA00004365"/>
    </source>
</evidence>
<protein>
    <recommendedName>
        <fullName evidence="4">Flagellar hook-associated protein 1</fullName>
    </recommendedName>
</protein>
<evidence type="ECO:0000313" key="10">
    <source>
        <dbReference type="Proteomes" id="UP000199064"/>
    </source>
</evidence>
<dbReference type="InterPro" id="IPR010930">
    <property type="entry name" value="Flg_bb/hook_C_dom"/>
</dbReference>
<comment type="similarity">
    <text evidence="3">Belongs to the flagella basal body rod proteins family.</text>
</comment>
<keyword evidence="6" id="KW-0975">Bacterial flagellum</keyword>
<dbReference type="RefSeq" id="WP_090327731.1">
    <property type="nucleotide sequence ID" value="NZ_FNSL01000001.1"/>
</dbReference>
<dbReference type="Proteomes" id="UP000199064">
    <property type="component" value="Unassembled WGS sequence"/>
</dbReference>
<evidence type="ECO:0000256" key="2">
    <source>
        <dbReference type="ARBA" id="ARBA00004613"/>
    </source>
</evidence>
<evidence type="ECO:0000259" key="7">
    <source>
        <dbReference type="Pfam" id="PF06429"/>
    </source>
</evidence>
<dbReference type="GO" id="GO:0044780">
    <property type="term" value="P:bacterial-type flagellum assembly"/>
    <property type="evidence" value="ECO:0007669"/>
    <property type="project" value="InterPro"/>
</dbReference>
<evidence type="ECO:0000256" key="5">
    <source>
        <dbReference type="ARBA" id="ARBA00022525"/>
    </source>
</evidence>
<dbReference type="InterPro" id="IPR053927">
    <property type="entry name" value="FlgK_helical"/>
</dbReference>
<feature type="domain" description="Flagellar basal-body/hook protein C-terminal" evidence="7">
    <location>
        <begin position="445"/>
        <end position="483"/>
    </location>
</feature>
<dbReference type="Pfam" id="PF06429">
    <property type="entry name" value="Flg_bbr_C"/>
    <property type="match status" value="1"/>
</dbReference>
<evidence type="ECO:0000256" key="6">
    <source>
        <dbReference type="ARBA" id="ARBA00023143"/>
    </source>
</evidence>
<accession>A0A1H4JJ10</accession>
<dbReference type="AlphaFoldDB" id="A0A1H4JJ10"/>
<evidence type="ECO:0000256" key="4">
    <source>
        <dbReference type="ARBA" id="ARBA00016244"/>
    </source>
</evidence>
<sequence>MSLTSALNIAQTALFNTSRQTSVVSRNVSEASNPDYAHRSALLSSMAPGARVVQIRRAADEVLFRQNLFAISAWQGQKAMSGGLDTMRLTVNGVEDANAPATAISKLQEALQLYAGTPSNATLAESAVQAAHQVVRSLNDGAGAVQNFRADADRDIATAVDDLNYLLGEFETVNTEVVNGTRSGRAVSDALDRRDALLKKISEYVAISTTTRSGNDMVIVTADGATLFETIPRPVTFTPNTSYGPGTTGNSVYVDGVPLVPGVGGNTSAKGSIAASLQLRDETALQMQRQLDEVARGLITAFAETDPSGTLPDMAGLFSWAGGPGIPPAGTLIDGLAGAIRVNAAFDKNAGGDPSLLRDGGANGAAYLHNTTSAASFSDLLLRYSERLDEPMTFDPLAGLDTNRSVTAFSFDSVSWLEANRKQAASGAEGKEALAVRTATALSNATGVNVDNEMALLLDLENAYEASARLISVIDEMLSTLLQATR</sequence>
<keyword evidence="10" id="KW-1185">Reference proteome</keyword>
<keyword evidence="9" id="KW-0966">Cell projection</keyword>
<dbReference type="NCBIfam" id="TIGR02492">
    <property type="entry name" value="flgK_ends"/>
    <property type="match status" value="1"/>
</dbReference>
<name>A0A1H4JJ10_9HYPH</name>
<keyword evidence="9" id="KW-0969">Cilium</keyword>
<evidence type="ECO:0000259" key="8">
    <source>
        <dbReference type="Pfam" id="PF22638"/>
    </source>
</evidence>
<proteinExistence type="inferred from homology"/>
<organism evidence="9 10">
    <name type="scientific">Nitratireductor aquibiodomus</name>
    <dbReference type="NCBI Taxonomy" id="204799"/>
    <lineage>
        <taxon>Bacteria</taxon>
        <taxon>Pseudomonadati</taxon>
        <taxon>Pseudomonadota</taxon>
        <taxon>Alphaproteobacteria</taxon>
        <taxon>Hyphomicrobiales</taxon>
        <taxon>Phyllobacteriaceae</taxon>
        <taxon>Nitratireductor</taxon>
    </lineage>
</organism>
<dbReference type="GO" id="GO:0005198">
    <property type="term" value="F:structural molecule activity"/>
    <property type="evidence" value="ECO:0007669"/>
    <property type="project" value="InterPro"/>
</dbReference>
<feature type="domain" description="Flagellar hook-associated protein FlgK helical" evidence="8">
    <location>
        <begin position="101"/>
        <end position="309"/>
    </location>
</feature>
<dbReference type="GO" id="GO:0005576">
    <property type="term" value="C:extracellular region"/>
    <property type="evidence" value="ECO:0007669"/>
    <property type="project" value="UniProtKB-SubCell"/>
</dbReference>
<reference evidence="10" key="1">
    <citation type="submission" date="2016-10" db="EMBL/GenBank/DDBJ databases">
        <authorList>
            <person name="Varghese N."/>
            <person name="Submissions S."/>
        </authorList>
    </citation>
    <scope>NUCLEOTIDE SEQUENCE [LARGE SCALE GENOMIC DNA]</scope>
    <source>
        <strain evidence="10">ES.061</strain>
    </source>
</reference>
<keyword evidence="9" id="KW-0282">Flagellum</keyword>
<dbReference type="SUPFAM" id="SSF64518">
    <property type="entry name" value="Phase 1 flagellin"/>
    <property type="match status" value="1"/>
</dbReference>
<dbReference type="GO" id="GO:0009424">
    <property type="term" value="C:bacterial-type flagellum hook"/>
    <property type="evidence" value="ECO:0007669"/>
    <property type="project" value="InterPro"/>
</dbReference>
<dbReference type="InterPro" id="IPR002371">
    <property type="entry name" value="FlgK"/>
</dbReference>
<dbReference type="Pfam" id="PF22638">
    <property type="entry name" value="FlgK_D1"/>
    <property type="match status" value="1"/>
</dbReference>
<evidence type="ECO:0000313" key="9">
    <source>
        <dbReference type="EMBL" id="SEB45648.1"/>
    </source>
</evidence>